<dbReference type="InterPro" id="IPR017853">
    <property type="entry name" value="GH"/>
</dbReference>
<evidence type="ECO:0008006" key="9">
    <source>
        <dbReference type="Google" id="ProtNLM"/>
    </source>
</evidence>
<dbReference type="AlphaFoldDB" id="A0A1Z5KL91"/>
<keyword evidence="3" id="KW-1015">Disulfide bond</keyword>
<sequence>MRRFVFLRLLLLLWHVTTSSALPPIEVHGYKFFDNNTGEEFVVRGIDYYPRPNYGDLNHNSLDLFSNQYRHIWERDVVYLQNLKVNVVRLYAVNASQNHDDFMHAMEKAGIYVIVALAHDCPTCAITRDAVPDCYPPELKLQGQRVIRAFRQYNNTLAFSAGNEVNHFAPPNQPEWNAPCQKKFIRDMRKYMVACPGRHIPIGLVSADNERENLAQYYNCYEQDDYDRAEWYGINTYVSCDGAAKTYSDAPGFKLLEESFARLNYSIPVLLTEFGCLSDSFPTIDGYEGQRNFLQGKWLLEEPSLREQFSGGIAFEYSIERENAGQYPFKTFNKQGYGVGYFSPELCDDINVTCEYNPMPSYKALRNVYAESQNVTTIRIEDFQIAASRSGSSHCPTRFDRIDSFVWKADQTPDLVCAAEDETSASIGHQQSVIARETGFTKLSGGNVALVVSSLLILGIGVYYKRWRHETPITSNNGDEDAGPDDSVPFLSLQGFKDNYNSIA</sequence>
<gene>
    <name evidence="7" type="ORF">FisN_2Hh345</name>
</gene>
<dbReference type="GO" id="GO:0034411">
    <property type="term" value="P:cell wall (1-&gt;3)-beta-D-glucan biosynthetic process"/>
    <property type="evidence" value="ECO:0007669"/>
    <property type="project" value="TreeGrafter"/>
</dbReference>
<evidence type="ECO:0000256" key="2">
    <source>
        <dbReference type="ARBA" id="ARBA00022729"/>
    </source>
</evidence>
<feature type="chain" id="PRO_5012216161" description="Glycoside hydrolase family 5 domain-containing protein" evidence="6">
    <location>
        <begin position="22"/>
        <end position="504"/>
    </location>
</feature>
<dbReference type="Proteomes" id="UP000198406">
    <property type="component" value="Unassembled WGS sequence"/>
</dbReference>
<feature type="transmembrane region" description="Helical" evidence="5">
    <location>
        <begin position="443"/>
        <end position="464"/>
    </location>
</feature>
<evidence type="ECO:0000256" key="3">
    <source>
        <dbReference type="ARBA" id="ARBA00023157"/>
    </source>
</evidence>
<protein>
    <recommendedName>
        <fullName evidence="9">Glycoside hydrolase family 5 domain-containing protein</fullName>
    </recommendedName>
</protein>
<evidence type="ECO:0000256" key="6">
    <source>
        <dbReference type="SAM" id="SignalP"/>
    </source>
</evidence>
<keyword evidence="5" id="KW-0472">Membrane</keyword>
<accession>A0A1Z5KL91</accession>
<reference evidence="7 8" key="1">
    <citation type="journal article" date="2015" name="Plant Cell">
        <title>Oil accumulation by the oleaginous diatom Fistulifera solaris as revealed by the genome and transcriptome.</title>
        <authorList>
            <person name="Tanaka T."/>
            <person name="Maeda Y."/>
            <person name="Veluchamy A."/>
            <person name="Tanaka M."/>
            <person name="Abida H."/>
            <person name="Marechal E."/>
            <person name="Bowler C."/>
            <person name="Muto M."/>
            <person name="Sunaga Y."/>
            <person name="Tanaka M."/>
            <person name="Yoshino T."/>
            <person name="Taniguchi T."/>
            <person name="Fukuda Y."/>
            <person name="Nemoto M."/>
            <person name="Matsumoto M."/>
            <person name="Wong P.S."/>
            <person name="Aburatani S."/>
            <person name="Fujibuchi W."/>
        </authorList>
    </citation>
    <scope>NUCLEOTIDE SEQUENCE [LARGE SCALE GENOMIC DNA]</scope>
    <source>
        <strain evidence="7 8">JPCC DA0580</strain>
    </source>
</reference>
<keyword evidence="8" id="KW-1185">Reference proteome</keyword>
<keyword evidence="5" id="KW-0812">Transmembrane</keyword>
<dbReference type="EMBL" id="BDSP01000251">
    <property type="protein sequence ID" value="GAX26708.1"/>
    <property type="molecule type" value="Genomic_DNA"/>
</dbReference>
<dbReference type="OrthoDB" id="421038at2759"/>
<evidence type="ECO:0000313" key="8">
    <source>
        <dbReference type="Proteomes" id="UP000198406"/>
    </source>
</evidence>
<dbReference type="InterPro" id="IPR004886">
    <property type="entry name" value="Glucanosyltransferase"/>
</dbReference>
<dbReference type="Gene3D" id="3.20.20.80">
    <property type="entry name" value="Glycosidases"/>
    <property type="match status" value="1"/>
</dbReference>
<comment type="caution">
    <text evidence="7">The sequence shown here is derived from an EMBL/GenBank/DDBJ whole genome shotgun (WGS) entry which is preliminary data.</text>
</comment>
<keyword evidence="5" id="KW-1133">Transmembrane helix</keyword>
<dbReference type="PANTHER" id="PTHR31468:SF2">
    <property type="entry name" value="1,3-BETA-GLUCANOSYLTRANSFERASE GAS1"/>
    <property type="match status" value="1"/>
</dbReference>
<proteinExistence type="inferred from homology"/>
<dbReference type="SUPFAM" id="SSF51445">
    <property type="entry name" value="(Trans)glycosidases"/>
    <property type="match status" value="1"/>
</dbReference>
<dbReference type="InParanoid" id="A0A1Z5KL91"/>
<evidence type="ECO:0000256" key="1">
    <source>
        <dbReference type="ARBA" id="ARBA00007528"/>
    </source>
</evidence>
<keyword evidence="2 6" id="KW-0732">Signal</keyword>
<dbReference type="GO" id="GO:0042124">
    <property type="term" value="F:1,3-beta-glucanosyltransferase activity"/>
    <property type="evidence" value="ECO:0007669"/>
    <property type="project" value="TreeGrafter"/>
</dbReference>
<organism evidence="7 8">
    <name type="scientific">Fistulifera solaris</name>
    <name type="common">Oleaginous diatom</name>
    <dbReference type="NCBI Taxonomy" id="1519565"/>
    <lineage>
        <taxon>Eukaryota</taxon>
        <taxon>Sar</taxon>
        <taxon>Stramenopiles</taxon>
        <taxon>Ochrophyta</taxon>
        <taxon>Bacillariophyta</taxon>
        <taxon>Bacillariophyceae</taxon>
        <taxon>Bacillariophycidae</taxon>
        <taxon>Naviculales</taxon>
        <taxon>Naviculaceae</taxon>
        <taxon>Fistulifera</taxon>
    </lineage>
</organism>
<comment type="similarity">
    <text evidence="1">Belongs to the glycosyl hydrolase 72 family.</text>
</comment>
<evidence type="ECO:0000256" key="4">
    <source>
        <dbReference type="ARBA" id="ARBA00023180"/>
    </source>
</evidence>
<name>A0A1Z5KL91_FISSO</name>
<feature type="signal peptide" evidence="6">
    <location>
        <begin position="1"/>
        <end position="21"/>
    </location>
</feature>
<dbReference type="GO" id="GO:0005886">
    <property type="term" value="C:plasma membrane"/>
    <property type="evidence" value="ECO:0007669"/>
    <property type="project" value="TreeGrafter"/>
</dbReference>
<evidence type="ECO:0000256" key="5">
    <source>
        <dbReference type="SAM" id="Phobius"/>
    </source>
</evidence>
<evidence type="ECO:0000313" key="7">
    <source>
        <dbReference type="EMBL" id="GAX26708.1"/>
    </source>
</evidence>
<dbReference type="PANTHER" id="PTHR31468">
    <property type="entry name" value="1,3-BETA-GLUCANOSYLTRANSFERASE GAS1"/>
    <property type="match status" value="1"/>
</dbReference>
<dbReference type="Pfam" id="PF03198">
    <property type="entry name" value="Glyco_hydro_72"/>
    <property type="match status" value="1"/>
</dbReference>
<keyword evidence="4" id="KW-0325">Glycoprotein</keyword>